<dbReference type="Pfam" id="PF03929">
    <property type="entry name" value="PepSY_TM"/>
    <property type="match status" value="1"/>
</dbReference>
<protein>
    <submittedName>
        <fullName evidence="2">PepSY-associated TM helix domain-containing protein</fullName>
    </submittedName>
</protein>
<organism evidence="2 3">
    <name type="scientific">Microbulbifer epialgicus</name>
    <dbReference type="NCBI Taxonomy" id="393907"/>
    <lineage>
        <taxon>Bacteria</taxon>
        <taxon>Pseudomonadati</taxon>
        <taxon>Pseudomonadota</taxon>
        <taxon>Gammaproteobacteria</taxon>
        <taxon>Cellvibrionales</taxon>
        <taxon>Microbulbiferaceae</taxon>
        <taxon>Microbulbifer</taxon>
    </lineage>
</organism>
<evidence type="ECO:0000256" key="1">
    <source>
        <dbReference type="SAM" id="Phobius"/>
    </source>
</evidence>
<reference evidence="2 3" key="1">
    <citation type="submission" date="2024-08" db="EMBL/GenBank/DDBJ databases">
        <authorList>
            <person name="Ishaq N."/>
        </authorList>
    </citation>
    <scope>NUCLEOTIDE SEQUENCE [LARGE SCALE GENOMIC DNA]</scope>
    <source>
        <strain evidence="2 3">DSM 18651</strain>
    </source>
</reference>
<comment type="caution">
    <text evidence="2">The sequence shown here is derived from an EMBL/GenBank/DDBJ whole genome shotgun (WGS) entry which is preliminary data.</text>
</comment>
<feature type="transmembrane region" description="Helical" evidence="1">
    <location>
        <begin position="332"/>
        <end position="362"/>
    </location>
</feature>
<feature type="transmembrane region" description="Helical" evidence="1">
    <location>
        <begin position="421"/>
        <end position="441"/>
    </location>
</feature>
<feature type="transmembrane region" description="Helical" evidence="1">
    <location>
        <begin position="140"/>
        <end position="162"/>
    </location>
</feature>
<keyword evidence="1" id="KW-1133">Transmembrane helix</keyword>
<dbReference type="PANTHER" id="PTHR34219:SF3">
    <property type="entry name" value="BLL7967 PROTEIN"/>
    <property type="match status" value="1"/>
</dbReference>
<name>A0ABV4P3Q5_9GAMM</name>
<feature type="transmembrane region" description="Helical" evidence="1">
    <location>
        <begin position="448"/>
        <end position="470"/>
    </location>
</feature>
<gene>
    <name evidence="2" type="ORF">ACCI49_15585</name>
</gene>
<feature type="transmembrane region" description="Helical" evidence="1">
    <location>
        <begin position="189"/>
        <end position="210"/>
    </location>
</feature>
<feature type="transmembrane region" description="Helical" evidence="1">
    <location>
        <begin position="383"/>
        <end position="406"/>
    </location>
</feature>
<evidence type="ECO:0000313" key="3">
    <source>
        <dbReference type="Proteomes" id="UP001569428"/>
    </source>
</evidence>
<feature type="transmembrane region" description="Helical" evidence="1">
    <location>
        <begin position="482"/>
        <end position="502"/>
    </location>
</feature>
<keyword evidence="1" id="KW-0812">Transmembrane</keyword>
<proteinExistence type="predicted"/>
<dbReference type="EMBL" id="JBGMEK010000038">
    <property type="protein sequence ID" value="MFA0812335.1"/>
    <property type="molecule type" value="Genomic_DNA"/>
</dbReference>
<sequence length="527" mass="58768">MQQRSNILFYEIHSWIGVLFSILLFVISFSGVVALFGHELTQWERPEHRITYNAEAPVDVDRLVAPVLAEANIGEDSFFMISMPDYYHPMLEVLWTDAGSEETEVRHINPNTGEVLPPSSSDFAELLTYMHTDLLLPRPFGRYLIGVMGLVMLLSILSGIIIHKKIFKEMFRFRVDRSRRLKWTDLHKVLGVWPLPFHVVIVFTGAILGLNGIMIQVAAFSAFEGDVEAAIASVVGEHPEITGEPLESNSYNQMLLRYQDQVLNAKPQAIYVEAYGDRNQVVQVSGKTDEALVRFVDVKYRSEDGEVVNINNPVHDSGPFMRVYFSLTPLHYALYGGFLIKALYFVLGLALCLMMVTGTVIWQIRKAQRQKLHSGDINTRGSGWFLSLVTVGVCAGLVVATSATFYANKLLPPGGGGDQRFHWIEMVYLSVWGVAIAWAMLRRQIKPALADLSLCAGLLLCGIPLLNALVTGNGLLVPWESVTLPVVFTDLGALVMGIICLYSSRYIYRQVSQSKLSADIPQAVVVR</sequence>
<keyword evidence="3" id="KW-1185">Reference proteome</keyword>
<feature type="transmembrane region" description="Helical" evidence="1">
    <location>
        <begin position="12"/>
        <end position="36"/>
    </location>
</feature>
<keyword evidence="1" id="KW-0472">Membrane</keyword>
<dbReference type="Proteomes" id="UP001569428">
    <property type="component" value="Unassembled WGS sequence"/>
</dbReference>
<accession>A0ABV4P3Q5</accession>
<evidence type="ECO:0000313" key="2">
    <source>
        <dbReference type="EMBL" id="MFA0812335.1"/>
    </source>
</evidence>
<dbReference type="RefSeq" id="WP_371840001.1">
    <property type="nucleotide sequence ID" value="NZ_JBGMEK010000038.1"/>
</dbReference>
<dbReference type="InterPro" id="IPR005625">
    <property type="entry name" value="PepSY-ass_TM"/>
</dbReference>
<dbReference type="PANTHER" id="PTHR34219">
    <property type="entry name" value="IRON-REGULATED INNER MEMBRANE PROTEIN-RELATED"/>
    <property type="match status" value="1"/>
</dbReference>